<dbReference type="PANTHER" id="PTHR10071">
    <property type="entry name" value="TRANSCRIPTION FACTOR GATA FAMILY MEMBER"/>
    <property type="match status" value="1"/>
</dbReference>
<dbReference type="CDD" id="cd00202">
    <property type="entry name" value="ZnF_GATA"/>
    <property type="match status" value="2"/>
</dbReference>
<feature type="domain" description="GATA-type" evidence="8">
    <location>
        <begin position="1"/>
        <end position="49"/>
    </location>
</feature>
<evidence type="ECO:0000313" key="9">
    <source>
        <dbReference type="EMBL" id="KAJ7627296.1"/>
    </source>
</evidence>
<evidence type="ECO:0000256" key="5">
    <source>
        <dbReference type="ARBA" id="ARBA00023242"/>
    </source>
</evidence>
<evidence type="ECO:0000259" key="8">
    <source>
        <dbReference type="PROSITE" id="PS50114"/>
    </source>
</evidence>
<comment type="subcellular location">
    <subcellularLocation>
        <location evidence="1">Nucleus</location>
    </subcellularLocation>
</comment>
<dbReference type="GO" id="GO:0045944">
    <property type="term" value="P:positive regulation of transcription by RNA polymerase II"/>
    <property type="evidence" value="ECO:0007669"/>
    <property type="project" value="TreeGrafter"/>
</dbReference>
<dbReference type="InterPro" id="IPR039355">
    <property type="entry name" value="Transcription_factor_GATA"/>
</dbReference>
<sequence length="111" mass="12615">CSHCHVTTTPLWRRDPSTQRPLCNACGLYLQQHKALRPQALIDDGAREDAKEEEGPSPQPQCSHCLTHQTSMWRKSKTGQQVCNACGIYERAKGEMRPLSLRGNEFKPRKK</sequence>
<dbReference type="PANTHER" id="PTHR10071:SF281">
    <property type="entry name" value="BOX A-BINDING FACTOR-RELATED"/>
    <property type="match status" value="1"/>
</dbReference>
<dbReference type="Proteomes" id="UP001221142">
    <property type="component" value="Unassembled WGS sequence"/>
</dbReference>
<evidence type="ECO:0000256" key="7">
    <source>
        <dbReference type="SAM" id="MobiDB-lite"/>
    </source>
</evidence>
<dbReference type="InterPro" id="IPR000679">
    <property type="entry name" value="Znf_GATA"/>
</dbReference>
<feature type="domain" description="GATA-type" evidence="8">
    <location>
        <begin position="56"/>
        <end position="109"/>
    </location>
</feature>
<comment type="caution">
    <text evidence="9">The sequence shown here is derived from an EMBL/GenBank/DDBJ whole genome shotgun (WGS) entry which is preliminary data.</text>
</comment>
<dbReference type="GO" id="GO:0000122">
    <property type="term" value="P:negative regulation of transcription by RNA polymerase II"/>
    <property type="evidence" value="ECO:0007669"/>
    <property type="project" value="TreeGrafter"/>
</dbReference>
<protein>
    <submittedName>
        <fullName evidence="9">GATA zinc finger-domain-containing protein</fullName>
    </submittedName>
</protein>
<dbReference type="GO" id="GO:0000978">
    <property type="term" value="F:RNA polymerase II cis-regulatory region sequence-specific DNA binding"/>
    <property type="evidence" value="ECO:0007669"/>
    <property type="project" value="TreeGrafter"/>
</dbReference>
<evidence type="ECO:0000256" key="6">
    <source>
        <dbReference type="PROSITE-ProRule" id="PRU00094"/>
    </source>
</evidence>
<dbReference type="PROSITE" id="PS50114">
    <property type="entry name" value="GATA_ZN_FINGER_2"/>
    <property type="match status" value="2"/>
</dbReference>
<dbReference type="EMBL" id="JARKIF010000011">
    <property type="protein sequence ID" value="KAJ7627296.1"/>
    <property type="molecule type" value="Genomic_DNA"/>
</dbReference>
<evidence type="ECO:0000256" key="2">
    <source>
        <dbReference type="ARBA" id="ARBA00022723"/>
    </source>
</evidence>
<keyword evidence="10" id="KW-1185">Reference proteome</keyword>
<gene>
    <name evidence="9" type="ORF">FB45DRAFT_721067</name>
</gene>
<keyword evidence="5" id="KW-0539">Nucleus</keyword>
<feature type="region of interest" description="Disordered" evidence="7">
    <location>
        <begin position="39"/>
        <end position="62"/>
    </location>
</feature>
<dbReference type="GO" id="GO:0008270">
    <property type="term" value="F:zinc ion binding"/>
    <property type="evidence" value="ECO:0007669"/>
    <property type="project" value="UniProtKB-KW"/>
</dbReference>
<dbReference type="PRINTS" id="PR00619">
    <property type="entry name" value="GATAZNFINGER"/>
</dbReference>
<feature type="compositionally biased region" description="Basic and acidic residues" evidence="7">
    <location>
        <begin position="44"/>
        <end position="54"/>
    </location>
</feature>
<evidence type="ECO:0000256" key="3">
    <source>
        <dbReference type="ARBA" id="ARBA00022771"/>
    </source>
</evidence>
<keyword evidence="2" id="KW-0479">Metal-binding</keyword>
<name>A0AAD7BQ25_9AGAR</name>
<dbReference type="Gene3D" id="3.30.50.10">
    <property type="entry name" value="Erythroid Transcription Factor GATA-1, subunit A"/>
    <property type="match status" value="2"/>
</dbReference>
<proteinExistence type="predicted"/>
<dbReference type="SMART" id="SM00401">
    <property type="entry name" value="ZnF_GATA"/>
    <property type="match status" value="2"/>
</dbReference>
<dbReference type="Pfam" id="PF00320">
    <property type="entry name" value="GATA"/>
    <property type="match status" value="2"/>
</dbReference>
<evidence type="ECO:0000256" key="4">
    <source>
        <dbReference type="ARBA" id="ARBA00022833"/>
    </source>
</evidence>
<dbReference type="GO" id="GO:0005634">
    <property type="term" value="C:nucleus"/>
    <property type="evidence" value="ECO:0007669"/>
    <property type="project" value="UniProtKB-SubCell"/>
</dbReference>
<accession>A0AAD7BQ25</accession>
<dbReference type="SUPFAM" id="SSF57716">
    <property type="entry name" value="Glucocorticoid receptor-like (DNA-binding domain)"/>
    <property type="match status" value="2"/>
</dbReference>
<feature type="non-terminal residue" evidence="9">
    <location>
        <position position="111"/>
    </location>
</feature>
<reference evidence="9" key="1">
    <citation type="submission" date="2023-03" db="EMBL/GenBank/DDBJ databases">
        <title>Massive genome expansion in bonnet fungi (Mycena s.s.) driven by repeated elements and novel gene families across ecological guilds.</title>
        <authorList>
            <consortium name="Lawrence Berkeley National Laboratory"/>
            <person name="Harder C.B."/>
            <person name="Miyauchi S."/>
            <person name="Viragh M."/>
            <person name="Kuo A."/>
            <person name="Thoen E."/>
            <person name="Andreopoulos B."/>
            <person name="Lu D."/>
            <person name="Skrede I."/>
            <person name="Drula E."/>
            <person name="Henrissat B."/>
            <person name="Morin E."/>
            <person name="Kohler A."/>
            <person name="Barry K."/>
            <person name="LaButti K."/>
            <person name="Morin E."/>
            <person name="Salamov A."/>
            <person name="Lipzen A."/>
            <person name="Mereny Z."/>
            <person name="Hegedus B."/>
            <person name="Baldrian P."/>
            <person name="Stursova M."/>
            <person name="Weitz H."/>
            <person name="Taylor A."/>
            <person name="Grigoriev I.V."/>
            <person name="Nagy L.G."/>
            <person name="Martin F."/>
            <person name="Kauserud H."/>
        </authorList>
    </citation>
    <scope>NUCLEOTIDE SEQUENCE</scope>
    <source>
        <strain evidence="9">9284</strain>
    </source>
</reference>
<feature type="non-terminal residue" evidence="9">
    <location>
        <position position="1"/>
    </location>
</feature>
<evidence type="ECO:0000256" key="1">
    <source>
        <dbReference type="ARBA" id="ARBA00004123"/>
    </source>
</evidence>
<organism evidence="9 10">
    <name type="scientific">Roridomyces roridus</name>
    <dbReference type="NCBI Taxonomy" id="1738132"/>
    <lineage>
        <taxon>Eukaryota</taxon>
        <taxon>Fungi</taxon>
        <taxon>Dikarya</taxon>
        <taxon>Basidiomycota</taxon>
        <taxon>Agaricomycotina</taxon>
        <taxon>Agaricomycetes</taxon>
        <taxon>Agaricomycetidae</taxon>
        <taxon>Agaricales</taxon>
        <taxon>Marasmiineae</taxon>
        <taxon>Mycenaceae</taxon>
        <taxon>Roridomyces</taxon>
    </lineage>
</organism>
<dbReference type="GO" id="GO:0000981">
    <property type="term" value="F:DNA-binding transcription factor activity, RNA polymerase II-specific"/>
    <property type="evidence" value="ECO:0007669"/>
    <property type="project" value="TreeGrafter"/>
</dbReference>
<evidence type="ECO:0000313" key="10">
    <source>
        <dbReference type="Proteomes" id="UP001221142"/>
    </source>
</evidence>
<keyword evidence="3 6" id="KW-0863">Zinc-finger</keyword>
<dbReference type="PROSITE" id="PS00344">
    <property type="entry name" value="GATA_ZN_FINGER_1"/>
    <property type="match status" value="1"/>
</dbReference>
<keyword evidence="4" id="KW-0862">Zinc</keyword>
<dbReference type="InterPro" id="IPR013088">
    <property type="entry name" value="Znf_NHR/GATA"/>
</dbReference>
<dbReference type="AlphaFoldDB" id="A0AAD7BQ25"/>